<dbReference type="InterPro" id="IPR002547">
    <property type="entry name" value="tRNA-bd_dom"/>
</dbReference>
<keyword evidence="4" id="KW-0436">Ligase</keyword>
<dbReference type="InterPro" id="IPR012340">
    <property type="entry name" value="NA-bd_OB-fold"/>
</dbReference>
<organism evidence="4 5">
    <name type="scientific">Fermentimicrarchaeum limneticum</name>
    <dbReference type="NCBI Taxonomy" id="2795018"/>
    <lineage>
        <taxon>Archaea</taxon>
        <taxon>Candidatus Micrarchaeota</taxon>
        <taxon>Candidatus Fermentimicrarchaeales</taxon>
        <taxon>Candidatus Fermentimicrarchaeaceae</taxon>
        <taxon>Candidatus Fermentimicrarchaeum</taxon>
    </lineage>
</organism>
<evidence type="ECO:0000259" key="3">
    <source>
        <dbReference type="PROSITE" id="PS50886"/>
    </source>
</evidence>
<dbReference type="AlphaFoldDB" id="A0A7D5XCX2"/>
<name>A0A7D5XCX2_FERL1</name>
<keyword evidence="1" id="KW-0820">tRNA-binding</keyword>
<evidence type="ECO:0000256" key="2">
    <source>
        <dbReference type="ARBA" id="ARBA00022884"/>
    </source>
</evidence>
<evidence type="ECO:0000313" key="4">
    <source>
        <dbReference type="EMBL" id="QLJ53345.1"/>
    </source>
</evidence>
<dbReference type="KEGG" id="flt:Sv326_1170"/>
<dbReference type="PROSITE" id="PS50886">
    <property type="entry name" value="TRBD"/>
    <property type="match status" value="1"/>
</dbReference>
<keyword evidence="2" id="KW-0694">RNA-binding</keyword>
<dbReference type="GO" id="GO:0000049">
    <property type="term" value="F:tRNA binding"/>
    <property type="evidence" value="ECO:0007669"/>
    <property type="project" value="UniProtKB-KW"/>
</dbReference>
<dbReference type="Pfam" id="PF01588">
    <property type="entry name" value="tRNA_bind"/>
    <property type="match status" value="1"/>
</dbReference>
<evidence type="ECO:0000313" key="5">
    <source>
        <dbReference type="Proteomes" id="UP000510821"/>
    </source>
</evidence>
<keyword evidence="4" id="KW-0030">Aminoacyl-tRNA synthetase</keyword>
<dbReference type="Gene3D" id="2.40.50.140">
    <property type="entry name" value="Nucleic acid-binding proteins"/>
    <property type="match status" value="1"/>
</dbReference>
<gene>
    <name evidence="4" type="ORF">Sv326_1170</name>
</gene>
<dbReference type="PANTHER" id="PTHR11586:SF37">
    <property type="entry name" value="TRNA-BINDING DOMAIN-CONTAINING PROTEIN"/>
    <property type="match status" value="1"/>
</dbReference>
<reference evidence="5" key="1">
    <citation type="submission" date="2020-07" db="EMBL/GenBank/DDBJ databases">
        <title>Metabolic diversity and evolutionary history of the archaeal phylum ###Micrarchaeota### uncovered from a freshwater lake metagenome.</title>
        <authorList>
            <person name="Kadnikov V.V."/>
            <person name="Savvichev A.S."/>
            <person name="Mardanov A.V."/>
            <person name="Beletsky A.V."/>
            <person name="Chupakov A.V."/>
            <person name="Kokryatskaya N.M."/>
            <person name="Pimenov N.V."/>
            <person name="Ravin N.V."/>
        </authorList>
    </citation>
    <scope>NUCLEOTIDE SEQUENCE [LARGE SCALE GENOMIC DNA]</scope>
</reference>
<dbReference type="Proteomes" id="UP000510821">
    <property type="component" value="Chromosome"/>
</dbReference>
<evidence type="ECO:0000256" key="1">
    <source>
        <dbReference type="ARBA" id="ARBA00022555"/>
    </source>
</evidence>
<sequence>MSIVTFDEFRKMDFRVGHVESAEKVLNTDKLVKMVMDIGGEKRQVIAGIGASYLPEQLIGRNLVVLVNLEHKKFKGLDSEAMILAADWEEGTSVIFVADDVPVGTRVV</sequence>
<dbReference type="PANTHER" id="PTHR11586">
    <property type="entry name" value="TRNA-AMINOACYLATION COFACTOR ARC1 FAMILY MEMBER"/>
    <property type="match status" value="1"/>
</dbReference>
<proteinExistence type="predicted"/>
<accession>A0A7D5XCX2</accession>
<feature type="domain" description="TRNA-binding" evidence="3">
    <location>
        <begin position="8"/>
        <end position="108"/>
    </location>
</feature>
<dbReference type="GO" id="GO:0004825">
    <property type="term" value="F:methionine-tRNA ligase activity"/>
    <property type="evidence" value="ECO:0007669"/>
    <property type="project" value="UniProtKB-EC"/>
</dbReference>
<dbReference type="EMBL" id="CP058998">
    <property type="protein sequence ID" value="QLJ53345.1"/>
    <property type="molecule type" value="Genomic_DNA"/>
</dbReference>
<protein>
    <submittedName>
        <fullName evidence="4">Methionyl-tRNA synthetase</fullName>
        <ecNumber evidence="4">6.1.1.10</ecNumber>
    </submittedName>
</protein>
<dbReference type="SUPFAM" id="SSF50249">
    <property type="entry name" value="Nucleic acid-binding proteins"/>
    <property type="match status" value="1"/>
</dbReference>
<dbReference type="EC" id="6.1.1.10" evidence="4"/>
<dbReference type="InterPro" id="IPR051270">
    <property type="entry name" value="Tyrosine-tRNA_ligase_regulator"/>
</dbReference>